<keyword evidence="6" id="KW-1185">Reference proteome</keyword>
<dbReference type="InterPro" id="IPR032710">
    <property type="entry name" value="NTF2-like_dom_sf"/>
</dbReference>
<keyword evidence="3 5" id="KW-0223">Dioxygenase</keyword>
<protein>
    <submittedName>
        <fullName evidence="5">Benzoate/toluate 1,2-dioxygenase beta subunit</fullName>
    </submittedName>
</protein>
<keyword evidence="2" id="KW-0058">Aromatic hydrocarbons catabolism</keyword>
<organism evidence="5 6">
    <name type="scientific">Marinobacterium iners DSM 11526</name>
    <dbReference type="NCBI Taxonomy" id="1122198"/>
    <lineage>
        <taxon>Bacteria</taxon>
        <taxon>Pseudomonadati</taxon>
        <taxon>Pseudomonadota</taxon>
        <taxon>Gammaproteobacteria</taxon>
        <taxon>Oceanospirillales</taxon>
        <taxon>Oceanospirillaceae</taxon>
        <taxon>Marinobacterium</taxon>
    </lineage>
</organism>
<proteinExistence type="inferred from homology"/>
<dbReference type="PANTHER" id="PTHR41534:SF1">
    <property type="entry name" value="BLR3401 PROTEIN"/>
    <property type="match status" value="1"/>
</dbReference>
<dbReference type="STRING" id="1122198.SAMN02745729_1343"/>
<dbReference type="RefSeq" id="WP_091828226.1">
    <property type="nucleotide sequence ID" value="NZ_FNRJ01000034.1"/>
</dbReference>
<comment type="similarity">
    <text evidence="1">Belongs to the bacterial ring-hydroxylating dioxygenase beta subunit family.</text>
</comment>
<evidence type="ECO:0000256" key="3">
    <source>
        <dbReference type="ARBA" id="ARBA00022964"/>
    </source>
</evidence>
<dbReference type="PANTHER" id="PTHR41534">
    <property type="entry name" value="BLR3401 PROTEIN"/>
    <property type="match status" value="1"/>
</dbReference>
<dbReference type="Gene3D" id="3.10.450.50">
    <property type="match status" value="1"/>
</dbReference>
<dbReference type="CDD" id="cd00667">
    <property type="entry name" value="ring_hydroxylating_dioxygenases_beta"/>
    <property type="match status" value="1"/>
</dbReference>
<dbReference type="Proteomes" id="UP000242469">
    <property type="component" value="Unassembled WGS sequence"/>
</dbReference>
<gene>
    <name evidence="5" type="ORF">SAMN02745729_1343</name>
</gene>
<evidence type="ECO:0000313" key="5">
    <source>
        <dbReference type="EMBL" id="SEB18413.1"/>
    </source>
</evidence>
<keyword evidence="4" id="KW-0560">Oxidoreductase</keyword>
<dbReference type="SUPFAM" id="SSF54427">
    <property type="entry name" value="NTF2-like"/>
    <property type="match status" value="1"/>
</dbReference>
<dbReference type="OrthoDB" id="7446267at2"/>
<dbReference type="GO" id="GO:0051213">
    <property type="term" value="F:dioxygenase activity"/>
    <property type="evidence" value="ECO:0007669"/>
    <property type="project" value="UniProtKB-KW"/>
</dbReference>
<dbReference type="InterPro" id="IPR000391">
    <property type="entry name" value="Rng_hydr_dOase-bsu"/>
</dbReference>
<dbReference type="EMBL" id="FNRJ01000034">
    <property type="protein sequence ID" value="SEB18413.1"/>
    <property type="molecule type" value="Genomic_DNA"/>
</dbReference>
<evidence type="ECO:0000256" key="2">
    <source>
        <dbReference type="ARBA" id="ARBA00022797"/>
    </source>
</evidence>
<reference evidence="6" key="1">
    <citation type="submission" date="2016-10" db="EMBL/GenBank/DDBJ databases">
        <authorList>
            <person name="Varghese N."/>
            <person name="Submissions S."/>
        </authorList>
    </citation>
    <scope>NUCLEOTIDE SEQUENCE [LARGE SCALE GENOMIC DNA]</scope>
    <source>
        <strain evidence="6">DSM 11526</strain>
    </source>
</reference>
<name>A0A1H4H9A1_9GAMM</name>
<dbReference type="Pfam" id="PF00866">
    <property type="entry name" value="Ring_hydroxyl_B"/>
    <property type="match status" value="1"/>
</dbReference>
<dbReference type="AlphaFoldDB" id="A0A1H4H9A1"/>
<evidence type="ECO:0000256" key="4">
    <source>
        <dbReference type="ARBA" id="ARBA00023002"/>
    </source>
</evidence>
<evidence type="ECO:0000256" key="1">
    <source>
        <dbReference type="ARBA" id="ARBA00009570"/>
    </source>
</evidence>
<accession>A0A1H4H9A1</accession>
<sequence>MTISYDEIRDFLHSEQRALDDKDYDNWLEHYDKGAEFWVPSWDVDGELTEDPQSEISLIYYARRDGLEDRVFRIRTDRSSASSLPEPRTQHMLSNLEVSAASDNDAEVRYSWMTNSVRYNAVDTYFGTAFVTLIRDEDGKLKIKRKKVVLKNDYIHHVVDIYHL</sequence>
<evidence type="ECO:0000313" key="6">
    <source>
        <dbReference type="Proteomes" id="UP000242469"/>
    </source>
</evidence>
<dbReference type="GO" id="GO:0019380">
    <property type="term" value="P:3-phenylpropionate catabolic process"/>
    <property type="evidence" value="ECO:0007669"/>
    <property type="project" value="TreeGrafter"/>
</dbReference>